<feature type="compositionally biased region" description="Basic residues" evidence="1">
    <location>
        <begin position="178"/>
        <end position="189"/>
    </location>
</feature>
<reference evidence="2 3" key="1">
    <citation type="journal article" date="2018" name="Nat. Ecol. Evol.">
        <title>Pezizomycetes genomes reveal the molecular basis of ectomycorrhizal truffle lifestyle.</title>
        <authorList>
            <person name="Murat C."/>
            <person name="Payen T."/>
            <person name="Noel B."/>
            <person name="Kuo A."/>
            <person name="Morin E."/>
            <person name="Chen J."/>
            <person name="Kohler A."/>
            <person name="Krizsan K."/>
            <person name="Balestrini R."/>
            <person name="Da Silva C."/>
            <person name="Montanini B."/>
            <person name="Hainaut M."/>
            <person name="Levati E."/>
            <person name="Barry K.W."/>
            <person name="Belfiori B."/>
            <person name="Cichocki N."/>
            <person name="Clum A."/>
            <person name="Dockter R.B."/>
            <person name="Fauchery L."/>
            <person name="Guy J."/>
            <person name="Iotti M."/>
            <person name="Le Tacon F."/>
            <person name="Lindquist E.A."/>
            <person name="Lipzen A."/>
            <person name="Malagnac F."/>
            <person name="Mello A."/>
            <person name="Molinier V."/>
            <person name="Miyauchi S."/>
            <person name="Poulain J."/>
            <person name="Riccioni C."/>
            <person name="Rubini A."/>
            <person name="Sitrit Y."/>
            <person name="Splivallo R."/>
            <person name="Traeger S."/>
            <person name="Wang M."/>
            <person name="Zifcakova L."/>
            <person name="Wipf D."/>
            <person name="Zambonelli A."/>
            <person name="Paolocci F."/>
            <person name="Nowrousian M."/>
            <person name="Ottonello S."/>
            <person name="Baldrian P."/>
            <person name="Spatafora J.W."/>
            <person name="Henrissat B."/>
            <person name="Nagy L.G."/>
            <person name="Aury J.M."/>
            <person name="Wincker P."/>
            <person name="Grigoriev I.V."/>
            <person name="Bonfante P."/>
            <person name="Martin F.M."/>
        </authorList>
    </citation>
    <scope>NUCLEOTIDE SEQUENCE [LARGE SCALE GENOMIC DNA]</scope>
    <source>
        <strain evidence="2 3">ATCC MYA-4762</strain>
    </source>
</reference>
<evidence type="ECO:0000313" key="3">
    <source>
        <dbReference type="Proteomes" id="UP000267821"/>
    </source>
</evidence>
<feature type="compositionally biased region" description="Low complexity" evidence="1">
    <location>
        <begin position="190"/>
        <end position="199"/>
    </location>
</feature>
<dbReference type="InParanoid" id="A0A3N4L6Y6"/>
<dbReference type="EMBL" id="ML121616">
    <property type="protein sequence ID" value="RPB18660.1"/>
    <property type="molecule type" value="Genomic_DNA"/>
</dbReference>
<dbReference type="AlphaFoldDB" id="A0A3N4L6Y6"/>
<dbReference type="Proteomes" id="UP000267821">
    <property type="component" value="Unassembled WGS sequence"/>
</dbReference>
<accession>A0A3N4L6Y6</accession>
<feature type="region of interest" description="Disordered" evidence="1">
    <location>
        <begin position="170"/>
        <end position="212"/>
    </location>
</feature>
<keyword evidence="3" id="KW-1185">Reference proteome</keyword>
<gene>
    <name evidence="2" type="ORF">L211DRAFT_901742</name>
</gene>
<organism evidence="2 3">
    <name type="scientific">Terfezia boudieri ATCC MYA-4762</name>
    <dbReference type="NCBI Taxonomy" id="1051890"/>
    <lineage>
        <taxon>Eukaryota</taxon>
        <taxon>Fungi</taxon>
        <taxon>Dikarya</taxon>
        <taxon>Ascomycota</taxon>
        <taxon>Pezizomycotina</taxon>
        <taxon>Pezizomycetes</taxon>
        <taxon>Pezizales</taxon>
        <taxon>Pezizaceae</taxon>
        <taxon>Terfezia</taxon>
    </lineage>
</organism>
<dbReference type="OrthoDB" id="3171351at2759"/>
<evidence type="ECO:0000313" key="2">
    <source>
        <dbReference type="EMBL" id="RPB18660.1"/>
    </source>
</evidence>
<dbReference type="STRING" id="1051890.A0A3N4L6Y6"/>
<protein>
    <submittedName>
        <fullName evidence="2">Uncharacterized protein</fullName>
    </submittedName>
</protein>
<sequence length="270" mass="30436">MMKISGTCRFCAPSSRPRKIADLGRHCEYVTACITNKAPPQLPVRYIDHQYFYVKDGIGMYACGIARQAAARKLRKHKMTAFANQKSLTALRTYIHNPSVTGFFIEHAVLSSIVAHGLNIMGIHSHVRQKMFNDVYPTFDTSLESWVLYCPLRYNCPAVDAILVQFVNTPQDNSPKGNSRKNTRRKKNNSKGNNSGENGENSENDENNSSGKKKKCVMYPIQVTVAKSHADSAEAFFKGNWARDLSDYDIDVEFCWITPDQELRLKDVSG</sequence>
<proteinExistence type="predicted"/>
<evidence type="ECO:0000256" key="1">
    <source>
        <dbReference type="SAM" id="MobiDB-lite"/>
    </source>
</evidence>
<name>A0A3N4L6Y6_9PEZI</name>